<dbReference type="EMBL" id="FOVR01000013">
    <property type="protein sequence ID" value="SFO81671.1"/>
    <property type="molecule type" value="Genomic_DNA"/>
</dbReference>
<evidence type="ECO:0000313" key="2">
    <source>
        <dbReference type="Proteomes" id="UP000199236"/>
    </source>
</evidence>
<keyword evidence="2" id="KW-1185">Reference proteome</keyword>
<dbReference type="Gene3D" id="3.40.630.10">
    <property type="entry name" value="Zn peptidases"/>
    <property type="match status" value="1"/>
</dbReference>
<proteinExistence type="predicted"/>
<accession>A0A1I5KAM6</accession>
<dbReference type="AlphaFoldDB" id="A0A1I5KAM6"/>
<reference evidence="1 2" key="1">
    <citation type="submission" date="2016-10" db="EMBL/GenBank/DDBJ databases">
        <authorList>
            <person name="de Groot N.N."/>
        </authorList>
    </citation>
    <scope>NUCLEOTIDE SEQUENCE [LARGE SCALE GENOMIC DNA]</scope>
    <source>
        <strain evidence="1 2">CGMCC 1.9157</strain>
    </source>
</reference>
<evidence type="ECO:0000313" key="1">
    <source>
        <dbReference type="EMBL" id="SFO81671.1"/>
    </source>
</evidence>
<gene>
    <name evidence="1" type="ORF">SAMN04488056_11396</name>
</gene>
<protein>
    <recommendedName>
        <fullName evidence="3">Zinc carboxypeptidase</fullName>
    </recommendedName>
</protein>
<sequence length="608" mass="68578">MNSQSKSVICRTELPTSLSVLVERFKQAPYKGAAIDIWVFDGPERRKAAEREIARSGADVHIYSAFKPLLHALLEEINLTHVEDMVIHYPVIEGVSDIRFMLEAYPVLDLFDDGQCRFEPMPQQDEKPYYQLDMTMSSSRKDSVRLFAPNRSRTDHAGMEILANCGWVRVVGAEDEGLDCDAPFETDLEQAFEWVLNSLKAQEWGNNSPLFDRLEMRLEAPFYETELPHSKEVISSAELMHEELYFAALETLKVQNGYKEDDRTFAPGQLVPYLVPRADETVLVELALASDPYLAIDCASETMPILHSRVEGWRVPKDEDPLKSLEHVDHWLSPDTVRAGLEALGGEKLISCSRRGRPVWGRYLKGEGPGLVISSGQHANETSGPVGALRAAARLRDDAHNNFAIAPLINPDGFALMREFCKDFPNHMNHAARFTAGGNDLEYVERGYENDILHEVKALTDAKLHLNLHGYPSHEFARPLSGYVPRGQEIWTLPKGFMLILRYLPGWQGIGEAILQTMISVLQEYEPIIALNRAHLARFSQYSSDDMGFSITKDIAHFTQEFPGSLFPVTIITEAPDETVYGEDFHILHEAQMRCVIAGARVLRDLIR</sequence>
<evidence type="ECO:0008006" key="3">
    <source>
        <dbReference type="Google" id="ProtNLM"/>
    </source>
</evidence>
<name>A0A1I5KAM6_9HYPH</name>
<dbReference type="SUPFAM" id="SSF53187">
    <property type="entry name" value="Zn-dependent exopeptidases"/>
    <property type="match status" value="1"/>
</dbReference>
<organism evidence="1 2">
    <name type="scientific">Cohaesibacter marisflavi</name>
    <dbReference type="NCBI Taxonomy" id="655353"/>
    <lineage>
        <taxon>Bacteria</taxon>
        <taxon>Pseudomonadati</taxon>
        <taxon>Pseudomonadota</taxon>
        <taxon>Alphaproteobacteria</taxon>
        <taxon>Hyphomicrobiales</taxon>
        <taxon>Cohaesibacteraceae</taxon>
    </lineage>
</organism>
<dbReference type="Proteomes" id="UP000199236">
    <property type="component" value="Unassembled WGS sequence"/>
</dbReference>
<dbReference type="STRING" id="655353.SAMN04488056_11396"/>